<keyword evidence="2" id="KW-1185">Reference proteome</keyword>
<reference evidence="1 2" key="1">
    <citation type="journal article" date="2020" name="J. Nat. Prod.">
        <title>Genomics-Metabolomics Profiling Disclosed Marine Vibrio spartinae 3.6 as a Producer of a New Branched Side Chain Prodigiosin.</title>
        <authorList>
            <person name="Vitale G.A."/>
            <person name="Sciarretta M."/>
            <person name="Palma Esposito F."/>
            <person name="January G.G."/>
            <person name="Giaccio M."/>
            <person name="Bunk B."/>
            <person name="Sproer C."/>
            <person name="Bajerski F."/>
            <person name="Power D."/>
            <person name="Festa C."/>
            <person name="Monti M.C."/>
            <person name="D'Auria M.V."/>
            <person name="de Pascale D."/>
        </authorList>
    </citation>
    <scope>NUCLEOTIDE SEQUENCE [LARGE SCALE GENOMIC DNA]</scope>
    <source>
        <strain evidence="1 2">3.6</strain>
    </source>
</reference>
<evidence type="ECO:0000313" key="1">
    <source>
        <dbReference type="EMBL" id="QMV16005.1"/>
    </source>
</evidence>
<accession>A0ABX6R511</accession>
<protein>
    <submittedName>
        <fullName evidence="1">Uncharacterized protein</fullName>
    </submittedName>
</protein>
<gene>
    <name evidence="1" type="ORF">Vspart_03379</name>
</gene>
<evidence type="ECO:0000313" key="2">
    <source>
        <dbReference type="Proteomes" id="UP000515264"/>
    </source>
</evidence>
<name>A0ABX6R511_9VIBR</name>
<proteinExistence type="predicted"/>
<sequence>MRNIPNFNVEQSATLLTNLGYQFISPSECSLAMFGRMSLVILPNVLPLSNSAIDKNK</sequence>
<dbReference type="Proteomes" id="UP000515264">
    <property type="component" value="Chromosome 1"/>
</dbReference>
<organism evidence="1 2">
    <name type="scientific">Vibrio spartinae</name>
    <dbReference type="NCBI Taxonomy" id="1918945"/>
    <lineage>
        <taxon>Bacteria</taxon>
        <taxon>Pseudomonadati</taxon>
        <taxon>Pseudomonadota</taxon>
        <taxon>Gammaproteobacteria</taxon>
        <taxon>Vibrionales</taxon>
        <taxon>Vibrionaceae</taxon>
        <taxon>Vibrio</taxon>
    </lineage>
</organism>
<dbReference type="EMBL" id="CP046268">
    <property type="protein sequence ID" value="QMV16005.1"/>
    <property type="molecule type" value="Genomic_DNA"/>
</dbReference>